<proteinExistence type="predicted"/>
<organism evidence="1 2">
    <name type="scientific">Paenibacillus terrae (strain HPL-003)</name>
    <dbReference type="NCBI Taxonomy" id="985665"/>
    <lineage>
        <taxon>Bacteria</taxon>
        <taxon>Bacillati</taxon>
        <taxon>Bacillota</taxon>
        <taxon>Bacilli</taxon>
        <taxon>Bacillales</taxon>
        <taxon>Paenibacillaceae</taxon>
        <taxon>Paenibacillus</taxon>
    </lineage>
</organism>
<accession>G7W2A2</accession>
<protein>
    <submittedName>
        <fullName evidence="1">Histone acetyltransferase HPA2-like protein</fullName>
    </submittedName>
</protein>
<dbReference type="Proteomes" id="UP000005876">
    <property type="component" value="Chromosome"/>
</dbReference>
<dbReference type="EMBL" id="CP003107">
    <property type="protein sequence ID" value="AET59686.1"/>
    <property type="molecule type" value="Genomic_DNA"/>
</dbReference>
<keyword evidence="1" id="KW-0808">Transferase</keyword>
<dbReference type="HOGENOM" id="CLU_3155772_0_0_9"/>
<reference evidence="2" key="1">
    <citation type="submission" date="2011-11" db="EMBL/GenBank/DDBJ databases">
        <title>Complete sequence of Paenibacillus terrae HPL-003.</title>
        <authorList>
            <person name="Shin S.H."/>
            <person name="Kim S."/>
            <person name="Kim J.Y."/>
        </authorList>
    </citation>
    <scope>NUCLEOTIDE SEQUENCE [LARGE SCALE GENOMIC DNA]</scope>
    <source>
        <strain evidence="2">HPL-003</strain>
    </source>
</reference>
<dbReference type="AlphaFoldDB" id="G7W2A2"/>
<reference evidence="1 2" key="3">
    <citation type="journal article" date="2012" name="J. Bacteriol.">
        <title>Genome Sequence of Paenibacillus terrae HPL-003, a Xylanase-Producing Bacterium Isolated from Soil Found in Forest Residue.</title>
        <authorList>
            <person name="Shin S.H."/>
            <person name="Kim S."/>
            <person name="Kim J.Y."/>
            <person name="Song H.Y."/>
            <person name="Cho S.J."/>
            <person name="Kim D.R."/>
            <person name="Lee K.I."/>
            <person name="Lim H.K."/>
            <person name="Park N.J."/>
            <person name="Hwang I.T."/>
            <person name="Yang K.S."/>
        </authorList>
    </citation>
    <scope>NUCLEOTIDE SEQUENCE [LARGE SCALE GENOMIC DNA]</scope>
    <source>
        <strain evidence="1 2">HPL-003</strain>
    </source>
</reference>
<gene>
    <name evidence="1" type="ordered locus">HPL003_14675</name>
</gene>
<evidence type="ECO:0000313" key="1">
    <source>
        <dbReference type="EMBL" id="AET59686.1"/>
    </source>
</evidence>
<evidence type="ECO:0000313" key="2">
    <source>
        <dbReference type="Proteomes" id="UP000005876"/>
    </source>
</evidence>
<sequence>MLNECIKPYIASHGGGLITFNTNAEDNRSFYRKNGFTEIHEMTIRANG</sequence>
<name>G7W2A2_PAETH</name>
<reference key="2">
    <citation type="submission" date="2011-11" db="EMBL/GenBank/DDBJ databases">
        <authorList>
            <person name="Shin S.H."/>
            <person name="Kim S."/>
            <person name="Kim J.Y."/>
        </authorList>
    </citation>
    <scope>NUCLEOTIDE SEQUENCE</scope>
    <source>
        <strain>HPL-003</strain>
    </source>
</reference>
<dbReference type="GO" id="GO:0016740">
    <property type="term" value="F:transferase activity"/>
    <property type="evidence" value="ECO:0007669"/>
    <property type="project" value="UniProtKB-KW"/>
</dbReference>
<dbReference type="KEGG" id="pta:HPL003_14675"/>